<protein>
    <submittedName>
        <fullName evidence="2">Uncharacterized protein</fullName>
    </submittedName>
</protein>
<dbReference type="Proteomes" id="UP000198868">
    <property type="component" value="Unassembled WGS sequence"/>
</dbReference>
<name>A0AAN2QV36_9LACO</name>
<proteinExistence type="predicted"/>
<comment type="caution">
    <text evidence="2">The sequence shown here is derived from an EMBL/GenBank/DDBJ whole genome shotgun (WGS) entry which is preliminary data.</text>
</comment>
<dbReference type="AlphaFoldDB" id="A0AAN2QV36"/>
<keyword evidence="1" id="KW-0812">Transmembrane</keyword>
<sequence>MSWVQLVAIIGSLATSVSIFVTMTRNNKSIDKDLGTIKVGMRDLAQDHVRILELQHSISSDQALRVQNISAVVENIKERMAEDR</sequence>
<keyword evidence="1" id="KW-0472">Membrane</keyword>
<feature type="transmembrane region" description="Helical" evidence="1">
    <location>
        <begin position="6"/>
        <end position="24"/>
    </location>
</feature>
<evidence type="ECO:0000256" key="1">
    <source>
        <dbReference type="SAM" id="Phobius"/>
    </source>
</evidence>
<accession>A0AAN2QV36</accession>
<evidence type="ECO:0000313" key="2">
    <source>
        <dbReference type="EMBL" id="CUW08420.1"/>
    </source>
</evidence>
<reference evidence="2 3" key="1">
    <citation type="submission" date="2015-12" db="EMBL/GenBank/DDBJ databases">
        <authorList>
            <person name="Andreevskaya M."/>
        </authorList>
    </citation>
    <scope>NUCLEOTIDE SEQUENCE [LARGE SCALE GENOMIC DNA]</scope>
    <source>
        <strain evidence="2 3">PL111</strain>
    </source>
</reference>
<gene>
    <name evidence="2" type="ORF">PL111_0016</name>
</gene>
<dbReference type="EMBL" id="FBTU01000013">
    <property type="protein sequence ID" value="CUW08420.1"/>
    <property type="molecule type" value="Genomic_DNA"/>
</dbReference>
<keyword evidence="1" id="KW-1133">Transmembrane helix</keyword>
<evidence type="ECO:0000313" key="3">
    <source>
        <dbReference type="Proteomes" id="UP000198868"/>
    </source>
</evidence>
<organism evidence="2 3">
    <name type="scientific">Leuconostoc inhae</name>
    <dbReference type="NCBI Taxonomy" id="178001"/>
    <lineage>
        <taxon>Bacteria</taxon>
        <taxon>Bacillati</taxon>
        <taxon>Bacillota</taxon>
        <taxon>Bacilli</taxon>
        <taxon>Lactobacillales</taxon>
        <taxon>Lactobacillaceae</taxon>
        <taxon>Leuconostoc</taxon>
    </lineage>
</organism>